<proteinExistence type="predicted"/>
<feature type="compositionally biased region" description="Low complexity" evidence="1">
    <location>
        <begin position="131"/>
        <end position="144"/>
    </location>
</feature>
<dbReference type="PANTHER" id="PTHR34379">
    <property type="entry name" value="OS07G0553800 PROTEIN"/>
    <property type="match status" value="1"/>
</dbReference>
<keyword evidence="4" id="KW-1185">Reference proteome</keyword>
<feature type="region of interest" description="Disordered" evidence="1">
    <location>
        <begin position="131"/>
        <end position="159"/>
    </location>
</feature>
<evidence type="ECO:0000256" key="2">
    <source>
        <dbReference type="SAM" id="Phobius"/>
    </source>
</evidence>
<reference evidence="3 4" key="1">
    <citation type="submission" date="2024-01" db="EMBL/GenBank/DDBJ databases">
        <title>The genomes of 5 underutilized Papilionoideae crops provide insights into root nodulation and disease resistanc.</title>
        <authorList>
            <person name="Jiang F."/>
        </authorList>
    </citation>
    <scope>NUCLEOTIDE SEQUENCE [LARGE SCALE GENOMIC DNA]</scope>
    <source>
        <strain evidence="3">DUOXIRENSHENG_FW03</strain>
        <tissue evidence="3">Leaves</tissue>
    </source>
</reference>
<sequence length="256" mass="28316">MRNVSNNRFVLTCFCPVVSRAVVDRFACPRSASIPVNKHDAQSNSEIKAKFPDLEFAFARKCFVPRPLKPTFSKVNKAVVFETVLNTRARSANDLYGQNCGYSVYAESSSAGDEKQAFVDRATNIQKIKPPEWSSSISSSNSPESESKNTSKSESSKDQVENQNKFQSIGVYWVLVSLAVTVVWGKINVIILTSILVSFSSLWNASSCGTKGIPKLSNAECQVYKNSHKDCNGRKGSQWALNLLRDILIFVLEGLL</sequence>
<feature type="compositionally biased region" description="Basic and acidic residues" evidence="1">
    <location>
        <begin position="145"/>
        <end position="159"/>
    </location>
</feature>
<accession>A0AAN9SPV7</accession>
<dbReference type="Proteomes" id="UP001386955">
    <property type="component" value="Unassembled WGS sequence"/>
</dbReference>
<comment type="caution">
    <text evidence="3">The sequence shown here is derived from an EMBL/GenBank/DDBJ whole genome shotgun (WGS) entry which is preliminary data.</text>
</comment>
<evidence type="ECO:0000313" key="3">
    <source>
        <dbReference type="EMBL" id="KAK7401997.1"/>
    </source>
</evidence>
<evidence type="ECO:0000256" key="1">
    <source>
        <dbReference type="SAM" id="MobiDB-lite"/>
    </source>
</evidence>
<keyword evidence="2" id="KW-1133">Transmembrane helix</keyword>
<dbReference type="EMBL" id="JAYMYS010000003">
    <property type="protein sequence ID" value="KAK7401997.1"/>
    <property type="molecule type" value="Genomic_DNA"/>
</dbReference>
<organism evidence="3 4">
    <name type="scientific">Psophocarpus tetragonolobus</name>
    <name type="common">Winged bean</name>
    <name type="synonym">Dolichos tetragonolobus</name>
    <dbReference type="NCBI Taxonomy" id="3891"/>
    <lineage>
        <taxon>Eukaryota</taxon>
        <taxon>Viridiplantae</taxon>
        <taxon>Streptophyta</taxon>
        <taxon>Embryophyta</taxon>
        <taxon>Tracheophyta</taxon>
        <taxon>Spermatophyta</taxon>
        <taxon>Magnoliopsida</taxon>
        <taxon>eudicotyledons</taxon>
        <taxon>Gunneridae</taxon>
        <taxon>Pentapetalae</taxon>
        <taxon>rosids</taxon>
        <taxon>fabids</taxon>
        <taxon>Fabales</taxon>
        <taxon>Fabaceae</taxon>
        <taxon>Papilionoideae</taxon>
        <taxon>50 kb inversion clade</taxon>
        <taxon>NPAAA clade</taxon>
        <taxon>indigoferoid/millettioid clade</taxon>
        <taxon>Phaseoleae</taxon>
        <taxon>Psophocarpus</taxon>
    </lineage>
</organism>
<protein>
    <submittedName>
        <fullName evidence="3">Uncharacterized protein</fullName>
    </submittedName>
</protein>
<keyword evidence="2" id="KW-0472">Membrane</keyword>
<evidence type="ECO:0000313" key="4">
    <source>
        <dbReference type="Proteomes" id="UP001386955"/>
    </source>
</evidence>
<keyword evidence="2" id="KW-0812">Transmembrane</keyword>
<dbReference type="AlphaFoldDB" id="A0AAN9SPV7"/>
<dbReference type="PANTHER" id="PTHR34379:SF15">
    <property type="entry name" value="PROTEIN, PUTATIVE-RELATED"/>
    <property type="match status" value="1"/>
</dbReference>
<feature type="transmembrane region" description="Helical" evidence="2">
    <location>
        <begin position="171"/>
        <end position="197"/>
    </location>
</feature>
<dbReference type="InterPro" id="IPR040411">
    <property type="entry name" value="At5g23160-like"/>
</dbReference>
<gene>
    <name evidence="3" type="ORF">VNO78_13921</name>
</gene>
<name>A0AAN9SPV7_PSOTE</name>